<organism evidence="1 2">
    <name type="scientific">Puniceibacterium sediminis</name>
    <dbReference type="NCBI Taxonomy" id="1608407"/>
    <lineage>
        <taxon>Bacteria</taxon>
        <taxon>Pseudomonadati</taxon>
        <taxon>Pseudomonadota</taxon>
        <taxon>Alphaproteobacteria</taxon>
        <taxon>Rhodobacterales</taxon>
        <taxon>Paracoccaceae</taxon>
        <taxon>Puniceibacterium</taxon>
    </lineage>
</organism>
<name>A0A238YXJ4_9RHOB</name>
<evidence type="ECO:0008006" key="3">
    <source>
        <dbReference type="Google" id="ProtNLM"/>
    </source>
</evidence>
<dbReference type="OrthoDB" id="7596739at2"/>
<dbReference type="InterPro" id="IPR027417">
    <property type="entry name" value="P-loop_NTPase"/>
</dbReference>
<accession>A0A238YXJ4</accession>
<dbReference type="AlphaFoldDB" id="A0A238YXJ4"/>
<gene>
    <name evidence="1" type="ORF">SAMN06265370_1213</name>
</gene>
<proteinExistence type="predicted"/>
<evidence type="ECO:0000313" key="2">
    <source>
        <dbReference type="Proteomes" id="UP000198417"/>
    </source>
</evidence>
<reference evidence="1 2" key="1">
    <citation type="submission" date="2017-06" db="EMBL/GenBank/DDBJ databases">
        <authorList>
            <person name="Kim H.J."/>
            <person name="Triplett B.A."/>
        </authorList>
    </citation>
    <scope>NUCLEOTIDE SEQUENCE [LARGE SCALE GENOMIC DNA]</scope>
    <source>
        <strain evidence="1 2">DSM 29052</strain>
    </source>
</reference>
<dbReference type="SUPFAM" id="SSF52540">
    <property type="entry name" value="P-loop containing nucleoside triphosphate hydrolases"/>
    <property type="match status" value="1"/>
</dbReference>
<keyword evidence="2" id="KW-1185">Reference proteome</keyword>
<dbReference type="Proteomes" id="UP000198417">
    <property type="component" value="Unassembled WGS sequence"/>
</dbReference>
<dbReference type="RefSeq" id="WP_089273002.1">
    <property type="nucleotide sequence ID" value="NZ_FZNN01000021.1"/>
</dbReference>
<sequence>MKTLIHIGLPKTGSTALQHALHDAQMDLRSQGILYPDPTVPKAYNHGLLAAAMMTRDELPREYRFLEESDLQERTEVFLEGLRRQIRDVPHNLLILSSEYLSRFYLSENAEDFLKFFTDLGADQIEILVYIRRPSDYYLSASQQRLRASSQLSAQEPRDVCGVLENFRTLFPAADITVRLFDRNSLEEGDVVADFASNYAPNCRAALLTAAQAAWSNESSSAEGMALLQDYRRTFFPHDDDVFKSGSGRLFRLLQKIEKEHNVPRPRLKAEIRDSIDYSSPSPLILRDSYGIEFRDFDYGRLERGDFAGPIETPSDVTDIVNVDRTRLADMVGDLAKAKKFRSTEHTIWLQDFAKRFDLPAGQRKSNGIGYRILSKLGIARPKRTLN</sequence>
<protein>
    <recommendedName>
        <fullName evidence="3">Sulfotransferase family protein</fullName>
    </recommendedName>
</protein>
<dbReference type="EMBL" id="FZNN01000021">
    <property type="protein sequence ID" value="SNR75491.1"/>
    <property type="molecule type" value="Genomic_DNA"/>
</dbReference>
<evidence type="ECO:0000313" key="1">
    <source>
        <dbReference type="EMBL" id="SNR75491.1"/>
    </source>
</evidence>